<keyword evidence="9" id="KW-0808">Transferase</keyword>
<dbReference type="GO" id="GO:0016740">
    <property type="term" value="F:transferase activity"/>
    <property type="evidence" value="ECO:0007669"/>
    <property type="project" value="UniProtKB-KW"/>
</dbReference>
<dbReference type="PANTHER" id="PTHR11895">
    <property type="entry name" value="TRANSAMIDASE"/>
    <property type="match status" value="1"/>
</dbReference>
<comment type="caution">
    <text evidence="9">The sequence shown here is derived from an EMBL/GenBank/DDBJ whole genome shotgun (WGS) entry which is preliminary data.</text>
</comment>
<dbReference type="Pfam" id="PF01425">
    <property type="entry name" value="Amidase"/>
    <property type="match status" value="1"/>
</dbReference>
<dbReference type="InterPro" id="IPR000120">
    <property type="entry name" value="Amidase"/>
</dbReference>
<evidence type="ECO:0000259" key="8">
    <source>
        <dbReference type="Pfam" id="PF01425"/>
    </source>
</evidence>
<feature type="domain" description="Amidase" evidence="8">
    <location>
        <begin position="24"/>
        <end position="491"/>
    </location>
</feature>
<gene>
    <name evidence="7 9" type="primary">gatA</name>
    <name evidence="9" type="ORF">A2538_03580</name>
</gene>
<dbReference type="HAMAP" id="MF_00120">
    <property type="entry name" value="GatA"/>
    <property type="match status" value="1"/>
</dbReference>
<dbReference type="Proteomes" id="UP000178254">
    <property type="component" value="Unassembled WGS sequence"/>
</dbReference>
<dbReference type="SUPFAM" id="SSF75304">
    <property type="entry name" value="Amidase signature (AS) enzymes"/>
    <property type="match status" value="1"/>
</dbReference>
<feature type="active site" description="Charge relay system" evidence="7">
    <location>
        <position position="78"/>
    </location>
</feature>
<comment type="catalytic activity">
    <reaction evidence="6 7">
        <text>L-glutamyl-tRNA(Gln) + L-glutamine + ATP + H2O = L-glutaminyl-tRNA(Gln) + L-glutamate + ADP + phosphate + H(+)</text>
        <dbReference type="Rhea" id="RHEA:17521"/>
        <dbReference type="Rhea" id="RHEA-COMP:9681"/>
        <dbReference type="Rhea" id="RHEA-COMP:9684"/>
        <dbReference type="ChEBI" id="CHEBI:15377"/>
        <dbReference type="ChEBI" id="CHEBI:15378"/>
        <dbReference type="ChEBI" id="CHEBI:29985"/>
        <dbReference type="ChEBI" id="CHEBI:30616"/>
        <dbReference type="ChEBI" id="CHEBI:43474"/>
        <dbReference type="ChEBI" id="CHEBI:58359"/>
        <dbReference type="ChEBI" id="CHEBI:78520"/>
        <dbReference type="ChEBI" id="CHEBI:78521"/>
        <dbReference type="ChEBI" id="CHEBI:456216"/>
        <dbReference type="EC" id="6.3.5.7"/>
    </reaction>
</comment>
<comment type="subunit">
    <text evidence="7">Heterotrimer of A, B and C subunits.</text>
</comment>
<dbReference type="GO" id="GO:0030956">
    <property type="term" value="C:glutamyl-tRNA(Gln) amidotransferase complex"/>
    <property type="evidence" value="ECO:0007669"/>
    <property type="project" value="InterPro"/>
</dbReference>
<evidence type="ECO:0000256" key="6">
    <source>
        <dbReference type="ARBA" id="ARBA00047407"/>
    </source>
</evidence>
<evidence type="ECO:0000256" key="7">
    <source>
        <dbReference type="HAMAP-Rule" id="MF_00120"/>
    </source>
</evidence>
<dbReference type="InterPro" id="IPR036928">
    <property type="entry name" value="AS_sf"/>
</dbReference>
<evidence type="ECO:0000256" key="2">
    <source>
        <dbReference type="ARBA" id="ARBA00022598"/>
    </source>
</evidence>
<organism evidence="9 10">
    <name type="scientific">Candidatus Magasanikbacteria bacterium RIFOXYD2_FULL_41_14</name>
    <dbReference type="NCBI Taxonomy" id="1798709"/>
    <lineage>
        <taxon>Bacteria</taxon>
        <taxon>Candidatus Magasanikiibacteriota</taxon>
    </lineage>
</organism>
<evidence type="ECO:0000313" key="10">
    <source>
        <dbReference type="Proteomes" id="UP000178254"/>
    </source>
</evidence>
<keyword evidence="2 7" id="KW-0436">Ligase</keyword>
<feature type="active site" description="Acyl-ester intermediate" evidence="7">
    <location>
        <position position="177"/>
    </location>
</feature>
<keyword evidence="5 7" id="KW-0648">Protein biosynthesis</keyword>
<dbReference type="GO" id="GO:0005524">
    <property type="term" value="F:ATP binding"/>
    <property type="evidence" value="ECO:0007669"/>
    <property type="project" value="UniProtKB-KW"/>
</dbReference>
<name>A0A1F6PCN1_9BACT</name>
<dbReference type="EMBL" id="MFRE01000015">
    <property type="protein sequence ID" value="OGH93922.1"/>
    <property type="molecule type" value="Genomic_DNA"/>
</dbReference>
<proteinExistence type="inferred from homology"/>
<keyword evidence="3 7" id="KW-0547">Nucleotide-binding</keyword>
<evidence type="ECO:0000256" key="5">
    <source>
        <dbReference type="ARBA" id="ARBA00022917"/>
    </source>
</evidence>
<sequence length="501" mass="53499">MNLNELTIKQARTGLDNGEFTSVDLTTVCLKRIKECNGELNAFITVCEKSALAEAKVADEMIENKKIKPLTGIPFCVKDAICTVGVRSTAAAKILDNYIPPFDATVIKKIREQGGVLLGKNNCDTFGHGASNENSMYGPVPNPHDLTKVSGGSSGGSAAAVADNMCIFSIGEDTGGSIRQPASFCGVVGLRPSYGRNSRYGIMPMASSLDTVGPITKTVEDMAVVMQEIAGCDGRDATTVPDDVPDYEKELGKIDLKKLTVGVPKEYFEVDALDPEVKSATLAAIEKLKQAGATIKEVSLPMTKYAIAVYYIVVPCEDSSNLGRLDGVRYGVRVDTPPTPSYQEGDSDTGNIPLLSRGGRGGSLYDLYANSRDQGFPEEVKRRILIGTYALSAGYYDAYYKKAQKVRTLIIQDFEKAFKKVDVLITPTSPFPAFALGEKSFDPLQMYLADIMLAPASLAGVPALSVPAGMSKSGLPIGVQIIGPRLSEGLVMGVGEAIEKN</sequence>
<dbReference type="GO" id="GO:0050567">
    <property type="term" value="F:glutaminyl-tRNA synthase (glutamine-hydrolyzing) activity"/>
    <property type="evidence" value="ECO:0007669"/>
    <property type="project" value="UniProtKB-UniRule"/>
</dbReference>
<dbReference type="NCBIfam" id="TIGR00132">
    <property type="entry name" value="gatA"/>
    <property type="match status" value="1"/>
</dbReference>
<dbReference type="InterPro" id="IPR023631">
    <property type="entry name" value="Amidase_dom"/>
</dbReference>
<protein>
    <recommendedName>
        <fullName evidence="7">Glutamyl-tRNA(Gln) amidotransferase subunit A</fullName>
        <shortName evidence="7">Glu-ADT subunit A</shortName>
        <ecNumber evidence="7">6.3.5.7</ecNumber>
    </recommendedName>
</protein>
<dbReference type="EC" id="6.3.5.7" evidence="7"/>
<accession>A0A1F6PCN1</accession>
<reference evidence="9 10" key="1">
    <citation type="journal article" date="2016" name="Nat. Commun.">
        <title>Thousands of microbial genomes shed light on interconnected biogeochemical processes in an aquifer system.</title>
        <authorList>
            <person name="Anantharaman K."/>
            <person name="Brown C.T."/>
            <person name="Hug L.A."/>
            <person name="Sharon I."/>
            <person name="Castelle C.J."/>
            <person name="Probst A.J."/>
            <person name="Thomas B.C."/>
            <person name="Singh A."/>
            <person name="Wilkins M.J."/>
            <person name="Karaoz U."/>
            <person name="Brodie E.L."/>
            <person name="Williams K.H."/>
            <person name="Hubbard S.S."/>
            <person name="Banfield J.F."/>
        </authorList>
    </citation>
    <scope>NUCLEOTIDE SEQUENCE [LARGE SCALE GENOMIC DNA]</scope>
</reference>
<dbReference type="PROSITE" id="PS00571">
    <property type="entry name" value="AMIDASES"/>
    <property type="match status" value="1"/>
</dbReference>
<dbReference type="InterPro" id="IPR020556">
    <property type="entry name" value="Amidase_CS"/>
</dbReference>
<evidence type="ECO:0000256" key="3">
    <source>
        <dbReference type="ARBA" id="ARBA00022741"/>
    </source>
</evidence>
<dbReference type="STRING" id="1798709.A2538_03580"/>
<dbReference type="InterPro" id="IPR004412">
    <property type="entry name" value="GatA"/>
</dbReference>
<dbReference type="PANTHER" id="PTHR11895:SF7">
    <property type="entry name" value="GLUTAMYL-TRNA(GLN) AMIDOTRANSFERASE SUBUNIT A, MITOCHONDRIAL"/>
    <property type="match status" value="1"/>
</dbReference>
<dbReference type="AlphaFoldDB" id="A0A1F6PCN1"/>
<keyword evidence="4 7" id="KW-0067">ATP-binding</keyword>
<evidence type="ECO:0000256" key="4">
    <source>
        <dbReference type="ARBA" id="ARBA00022840"/>
    </source>
</evidence>
<evidence type="ECO:0000256" key="1">
    <source>
        <dbReference type="ARBA" id="ARBA00008069"/>
    </source>
</evidence>
<evidence type="ECO:0000313" key="9">
    <source>
        <dbReference type="EMBL" id="OGH93922.1"/>
    </source>
</evidence>
<comment type="similarity">
    <text evidence="1 7">Belongs to the amidase family. GatA subfamily.</text>
</comment>
<comment type="function">
    <text evidence="7">Allows the formation of correctly charged Gln-tRNA(Gln) through the transamidation of misacylated Glu-tRNA(Gln) in organisms which lack glutaminyl-tRNA synthetase. The reaction takes place in the presence of glutamine and ATP through an activated gamma-phospho-Glu-tRNA(Gln).</text>
</comment>
<dbReference type="Gene3D" id="3.90.1300.10">
    <property type="entry name" value="Amidase signature (AS) domain"/>
    <property type="match status" value="1"/>
</dbReference>
<feature type="active site" description="Charge relay system" evidence="7">
    <location>
        <position position="153"/>
    </location>
</feature>
<dbReference type="GO" id="GO:0006412">
    <property type="term" value="P:translation"/>
    <property type="evidence" value="ECO:0007669"/>
    <property type="project" value="UniProtKB-UniRule"/>
</dbReference>